<dbReference type="AlphaFoldDB" id="A0A085N0E5"/>
<dbReference type="EMBL" id="KL363280">
    <property type="protein sequence ID" value="KFD48984.1"/>
    <property type="molecule type" value="Genomic_DNA"/>
</dbReference>
<keyword evidence="2" id="KW-0812">Transmembrane</keyword>
<evidence type="ECO:0000313" key="5">
    <source>
        <dbReference type="Proteomes" id="UP000030764"/>
    </source>
</evidence>
<keyword evidence="2" id="KW-1133">Transmembrane helix</keyword>
<evidence type="ECO:0000313" key="4">
    <source>
        <dbReference type="EMBL" id="KFD62941.1"/>
    </source>
</evidence>
<evidence type="ECO:0000256" key="1">
    <source>
        <dbReference type="SAM" id="MobiDB-lite"/>
    </source>
</evidence>
<evidence type="ECO:0000256" key="2">
    <source>
        <dbReference type="SAM" id="Phobius"/>
    </source>
</evidence>
<feature type="region of interest" description="Disordered" evidence="1">
    <location>
        <begin position="233"/>
        <end position="265"/>
    </location>
</feature>
<proteinExistence type="predicted"/>
<accession>A0A085N0E5</accession>
<protein>
    <submittedName>
        <fullName evidence="4">Uncharacterized protein</fullName>
    </submittedName>
</protein>
<sequence>MFAKTKNIHYSVSVQHSPTSDDTMLAADQQRRFCGTLFILGVLLDMLMPLYGQILDVCPEKSKLITNRFGQPTRCLPHRTDLCSRDAPAPSNTCCYRSYGDYFCCAGVAPQLCPTYENVTSIIYKQLYADGTRVFPFRRSLMNKRFGEYNNIIRNGDIFAPFEEQSQPLHDLVEFSSHLNPYGGRILNGPPGVAPPNGISVMQIKPPKKKCEQPEMEPSVIESPAIEGIEKGTTVEAPTTSEQQSLETLPRGEDESTTPLRQVDSTATPSMEWTTVQLPTLTTARLERRPFLATTTTVQQTVTAPLKTSEFQEKTEKSSRPEGVIMEYANRYDNRQSQWLLEAYNSWLSRPPAVQRQLTTASPTYSEISALPKRPMPYKGTSLSGPPGVNPPDHFRTIYDERAQPAKMGAISNGWIKPSQLMRRHAIAKERARRSGIAPSLFNFDLPKAYHRNVKPSVAVGNVQQSTLPRRTL</sequence>
<dbReference type="Proteomes" id="UP000030758">
    <property type="component" value="Unassembled WGS sequence"/>
</dbReference>
<organism evidence="4">
    <name type="scientific">Trichuris suis</name>
    <name type="common">pig whipworm</name>
    <dbReference type="NCBI Taxonomy" id="68888"/>
    <lineage>
        <taxon>Eukaryota</taxon>
        <taxon>Metazoa</taxon>
        <taxon>Ecdysozoa</taxon>
        <taxon>Nematoda</taxon>
        <taxon>Enoplea</taxon>
        <taxon>Dorylaimia</taxon>
        <taxon>Trichinellida</taxon>
        <taxon>Trichuridae</taxon>
        <taxon>Trichuris</taxon>
    </lineage>
</organism>
<name>A0A085N0E5_9BILA</name>
<feature type="transmembrane region" description="Helical" evidence="2">
    <location>
        <begin position="33"/>
        <end position="52"/>
    </location>
</feature>
<gene>
    <name evidence="3" type="ORF">M513_10136</name>
    <name evidence="4" type="ORF">M514_10136</name>
</gene>
<dbReference type="EMBL" id="KL367584">
    <property type="protein sequence ID" value="KFD62941.1"/>
    <property type="molecule type" value="Genomic_DNA"/>
</dbReference>
<keyword evidence="2" id="KW-0472">Membrane</keyword>
<feature type="compositionally biased region" description="Polar residues" evidence="1">
    <location>
        <begin position="236"/>
        <end position="247"/>
    </location>
</feature>
<reference evidence="4 5" key="1">
    <citation type="journal article" date="2014" name="Nat. Genet.">
        <title>Genome and transcriptome of the porcine whipworm Trichuris suis.</title>
        <authorList>
            <person name="Jex A.R."/>
            <person name="Nejsum P."/>
            <person name="Schwarz E.M."/>
            <person name="Hu L."/>
            <person name="Young N.D."/>
            <person name="Hall R.S."/>
            <person name="Korhonen P.K."/>
            <person name="Liao S."/>
            <person name="Thamsborg S."/>
            <person name="Xia J."/>
            <person name="Xu P."/>
            <person name="Wang S."/>
            <person name="Scheerlinck J.P."/>
            <person name="Hofmann A."/>
            <person name="Sternberg P.W."/>
            <person name="Wang J."/>
            <person name="Gasser R.B."/>
        </authorList>
    </citation>
    <scope>NUCLEOTIDE SEQUENCE [LARGE SCALE GENOMIC DNA]</scope>
    <source>
        <strain evidence="4">DCEP-RM93F</strain>
        <strain evidence="3">DCEP-RM93M</strain>
    </source>
</reference>
<dbReference type="Proteomes" id="UP000030764">
    <property type="component" value="Unassembled WGS sequence"/>
</dbReference>
<keyword evidence="5" id="KW-1185">Reference proteome</keyword>
<evidence type="ECO:0000313" key="3">
    <source>
        <dbReference type="EMBL" id="KFD48984.1"/>
    </source>
</evidence>